<dbReference type="Pfam" id="PF00172">
    <property type="entry name" value="Zn_clus"/>
    <property type="match status" value="1"/>
</dbReference>
<dbReference type="PANTHER" id="PTHR38111">
    <property type="entry name" value="ZN(2)-C6 FUNGAL-TYPE DOMAIN-CONTAINING PROTEIN-RELATED"/>
    <property type="match status" value="1"/>
</dbReference>
<dbReference type="AlphaFoldDB" id="A0A9W9EV66"/>
<evidence type="ECO:0000313" key="6">
    <source>
        <dbReference type="EMBL" id="KAJ5088450.1"/>
    </source>
</evidence>
<evidence type="ECO:0000259" key="5">
    <source>
        <dbReference type="PROSITE" id="PS50048"/>
    </source>
</evidence>
<comment type="caution">
    <text evidence="6">The sequence shown here is derived from an EMBL/GenBank/DDBJ whole genome shotgun (WGS) entry which is preliminary data.</text>
</comment>
<keyword evidence="4" id="KW-0539">Nucleus</keyword>
<dbReference type="EMBL" id="JAPQKH010000007">
    <property type="protein sequence ID" value="KAJ5088450.1"/>
    <property type="molecule type" value="Genomic_DNA"/>
</dbReference>
<keyword evidence="7" id="KW-1185">Reference proteome</keyword>
<gene>
    <name evidence="6" type="ORF">N7456_012066</name>
</gene>
<keyword evidence="2" id="KW-0238">DNA-binding</keyword>
<proteinExistence type="predicted"/>
<dbReference type="SMART" id="SM00066">
    <property type="entry name" value="GAL4"/>
    <property type="match status" value="1"/>
</dbReference>
<dbReference type="OrthoDB" id="4491390at2759"/>
<keyword evidence="1" id="KW-0805">Transcription regulation</keyword>
<dbReference type="InterPro" id="IPR001138">
    <property type="entry name" value="Zn2Cys6_DnaBD"/>
</dbReference>
<protein>
    <recommendedName>
        <fullName evidence="5">Zn(2)-C6 fungal-type domain-containing protein</fullName>
    </recommendedName>
</protein>
<evidence type="ECO:0000256" key="2">
    <source>
        <dbReference type="ARBA" id="ARBA00023125"/>
    </source>
</evidence>
<dbReference type="InterPro" id="IPR036864">
    <property type="entry name" value="Zn2-C6_fun-type_DNA-bd_sf"/>
</dbReference>
<reference evidence="6" key="2">
    <citation type="journal article" date="2023" name="IMA Fungus">
        <title>Comparative genomic study of the Penicillium genus elucidates a diverse pangenome and 15 lateral gene transfer events.</title>
        <authorList>
            <person name="Petersen C."/>
            <person name="Sorensen T."/>
            <person name="Nielsen M.R."/>
            <person name="Sondergaard T.E."/>
            <person name="Sorensen J.L."/>
            <person name="Fitzpatrick D.A."/>
            <person name="Frisvad J.C."/>
            <person name="Nielsen K.L."/>
        </authorList>
    </citation>
    <scope>NUCLEOTIDE SEQUENCE</scope>
    <source>
        <strain evidence="6">IBT 30069</strain>
    </source>
</reference>
<name>A0A9W9EV66_9EURO</name>
<evidence type="ECO:0000256" key="4">
    <source>
        <dbReference type="ARBA" id="ARBA00023242"/>
    </source>
</evidence>
<evidence type="ECO:0000256" key="3">
    <source>
        <dbReference type="ARBA" id="ARBA00023163"/>
    </source>
</evidence>
<dbReference type="PROSITE" id="PS50048">
    <property type="entry name" value="ZN2_CY6_FUNGAL_2"/>
    <property type="match status" value="1"/>
</dbReference>
<feature type="domain" description="Zn(2)-C6 fungal-type" evidence="5">
    <location>
        <begin position="10"/>
        <end position="38"/>
    </location>
</feature>
<dbReference type="GO" id="GO:0008270">
    <property type="term" value="F:zinc ion binding"/>
    <property type="evidence" value="ECO:0007669"/>
    <property type="project" value="InterPro"/>
</dbReference>
<organism evidence="6 7">
    <name type="scientific">Penicillium angulare</name>
    <dbReference type="NCBI Taxonomy" id="116970"/>
    <lineage>
        <taxon>Eukaryota</taxon>
        <taxon>Fungi</taxon>
        <taxon>Dikarya</taxon>
        <taxon>Ascomycota</taxon>
        <taxon>Pezizomycotina</taxon>
        <taxon>Eurotiomycetes</taxon>
        <taxon>Eurotiomycetidae</taxon>
        <taxon>Eurotiales</taxon>
        <taxon>Aspergillaceae</taxon>
        <taxon>Penicillium</taxon>
    </lineage>
</organism>
<keyword evidence="3" id="KW-0804">Transcription</keyword>
<dbReference type="Gene3D" id="4.10.240.10">
    <property type="entry name" value="Zn(2)-C6 fungal-type DNA-binding domain"/>
    <property type="match status" value="1"/>
</dbReference>
<dbReference type="SUPFAM" id="SSF57701">
    <property type="entry name" value="Zn2/Cys6 DNA-binding domain"/>
    <property type="match status" value="1"/>
</dbReference>
<dbReference type="Proteomes" id="UP001149165">
    <property type="component" value="Unassembled WGS sequence"/>
</dbReference>
<dbReference type="PANTHER" id="PTHR38111:SF11">
    <property type="entry name" value="TRANSCRIPTION FACTOR DOMAIN-CONTAINING PROTEIN-RELATED"/>
    <property type="match status" value="1"/>
</dbReference>
<dbReference type="PROSITE" id="PS00463">
    <property type="entry name" value="ZN2_CY6_FUNGAL_1"/>
    <property type="match status" value="1"/>
</dbReference>
<dbReference type="InterPro" id="IPR053178">
    <property type="entry name" value="Osmoadaptation_assoc"/>
</dbReference>
<evidence type="ECO:0000256" key="1">
    <source>
        <dbReference type="ARBA" id="ARBA00023015"/>
    </source>
</evidence>
<dbReference type="GO" id="GO:0000981">
    <property type="term" value="F:DNA-binding transcription factor activity, RNA polymerase II-specific"/>
    <property type="evidence" value="ECO:0007669"/>
    <property type="project" value="InterPro"/>
</dbReference>
<evidence type="ECO:0000313" key="7">
    <source>
        <dbReference type="Proteomes" id="UP001149165"/>
    </source>
</evidence>
<sequence>MGGMPWSSKGCVDCRRRKIKCDEQRPECARCLKSGIKCQGWEEHRNFVGAASMSEARKQKKPSTKTNAMAKIPPLTPLVPVSVAPAQAMRIQIFGSFNQRFFTSQTSPLVTFDTFLINSIGNLPRKSLMTEKAVSAISCLFLGKTNSDPAVFNHGLFLYNSAIRQMSNMINRGIYSNELVYAALIFVEINTLYTPNGLNPLGTHIAGLTSLLKYYQSKGQYDPIVDKIHRRHHKLLLAITSTGMNLSQSERDYLMEPTNGDPLLEIIQITSEIGLLKTAIDDDQTDQTACQDILEQCYKVQTRLMRLQEDGHLGKEPSRWQPDYTNFPSPESLFGFAYQFSSLDNALLYTFFWAHMVILQPIIHRARSLVRSHEGTSPKNPTSRFEDPEFVLREAYASKIPRAMPYCFQQSMKLSCGKIVYFPLNMASVHFVDIGDREKLDYFHKVLRHIEALGLESASYIRGLTTHRWERRWDAEDPLDCISLRVTDRPLCNTHPALLADSLLKVNGADGADKEDDLDEPY</sequence>
<accession>A0A9W9EV66</accession>
<dbReference type="GO" id="GO:0003677">
    <property type="term" value="F:DNA binding"/>
    <property type="evidence" value="ECO:0007669"/>
    <property type="project" value="UniProtKB-KW"/>
</dbReference>
<reference evidence="6" key="1">
    <citation type="submission" date="2022-11" db="EMBL/GenBank/DDBJ databases">
        <authorList>
            <person name="Petersen C."/>
        </authorList>
    </citation>
    <scope>NUCLEOTIDE SEQUENCE</scope>
    <source>
        <strain evidence="6">IBT 30069</strain>
    </source>
</reference>
<dbReference type="CDD" id="cd00067">
    <property type="entry name" value="GAL4"/>
    <property type="match status" value="1"/>
</dbReference>